<dbReference type="CDD" id="cd14066">
    <property type="entry name" value="STKc_IRAK"/>
    <property type="match status" value="1"/>
</dbReference>
<feature type="binding site" evidence="18">
    <location>
        <position position="493"/>
    </location>
    <ligand>
        <name>ATP</name>
        <dbReference type="ChEBI" id="CHEBI:30616"/>
    </ligand>
</feature>
<dbReference type="Pfam" id="PF13855">
    <property type="entry name" value="LRR_8"/>
    <property type="match status" value="1"/>
</dbReference>
<dbReference type="GO" id="GO:0016020">
    <property type="term" value="C:membrane"/>
    <property type="evidence" value="ECO:0007669"/>
    <property type="project" value="UniProtKB-SubCell"/>
</dbReference>
<keyword evidence="11" id="KW-0418">Kinase</keyword>
<dbReference type="SUPFAM" id="SSF56112">
    <property type="entry name" value="Protein kinase-like (PK-like)"/>
    <property type="match status" value="1"/>
</dbReference>
<keyword evidence="8" id="KW-0732">Signal</keyword>
<dbReference type="PROSITE" id="PS50011">
    <property type="entry name" value="PROTEIN_KINASE_DOM"/>
    <property type="match status" value="1"/>
</dbReference>
<evidence type="ECO:0000256" key="10">
    <source>
        <dbReference type="ARBA" id="ARBA00022741"/>
    </source>
</evidence>
<evidence type="ECO:0000256" key="7">
    <source>
        <dbReference type="ARBA" id="ARBA00022692"/>
    </source>
</evidence>
<evidence type="ECO:0000256" key="2">
    <source>
        <dbReference type="ARBA" id="ARBA00012513"/>
    </source>
</evidence>
<keyword evidence="12 18" id="KW-0067">ATP-binding</keyword>
<dbReference type="InterPro" id="IPR001611">
    <property type="entry name" value="Leu-rich_rpt"/>
</dbReference>
<dbReference type="InterPro" id="IPR000719">
    <property type="entry name" value="Prot_kinase_dom"/>
</dbReference>
<dbReference type="InterPro" id="IPR011009">
    <property type="entry name" value="Kinase-like_dom_sf"/>
</dbReference>
<evidence type="ECO:0000256" key="18">
    <source>
        <dbReference type="PROSITE-ProRule" id="PRU10141"/>
    </source>
</evidence>
<evidence type="ECO:0000256" key="14">
    <source>
        <dbReference type="ARBA" id="ARBA00023136"/>
    </source>
</evidence>
<keyword evidence="5" id="KW-0433">Leucine-rich repeat</keyword>
<dbReference type="SMART" id="SM00220">
    <property type="entry name" value="S_TKc"/>
    <property type="match status" value="1"/>
</dbReference>
<comment type="catalytic activity">
    <reaction evidence="16">
        <text>L-threonyl-[protein] + ATP = O-phospho-L-threonyl-[protein] + ADP + H(+)</text>
        <dbReference type="Rhea" id="RHEA:46608"/>
        <dbReference type="Rhea" id="RHEA-COMP:11060"/>
        <dbReference type="Rhea" id="RHEA-COMP:11605"/>
        <dbReference type="ChEBI" id="CHEBI:15378"/>
        <dbReference type="ChEBI" id="CHEBI:30013"/>
        <dbReference type="ChEBI" id="CHEBI:30616"/>
        <dbReference type="ChEBI" id="CHEBI:61977"/>
        <dbReference type="ChEBI" id="CHEBI:456216"/>
        <dbReference type="EC" id="2.7.11.1"/>
    </reaction>
</comment>
<comment type="subcellular location">
    <subcellularLocation>
        <location evidence="1">Membrane</location>
        <topology evidence="1">Single-pass membrane protein</topology>
    </subcellularLocation>
</comment>
<dbReference type="Gene3D" id="3.30.200.20">
    <property type="entry name" value="Phosphorylase Kinase, domain 1"/>
    <property type="match status" value="1"/>
</dbReference>
<keyword evidence="14 19" id="KW-0472">Membrane</keyword>
<dbReference type="PROSITE" id="PS00107">
    <property type="entry name" value="PROTEIN_KINASE_ATP"/>
    <property type="match status" value="1"/>
</dbReference>
<comment type="catalytic activity">
    <reaction evidence="17">
        <text>L-seryl-[protein] + ATP = O-phospho-L-seryl-[protein] + ADP + H(+)</text>
        <dbReference type="Rhea" id="RHEA:17989"/>
        <dbReference type="Rhea" id="RHEA-COMP:9863"/>
        <dbReference type="Rhea" id="RHEA-COMP:11604"/>
        <dbReference type="ChEBI" id="CHEBI:15378"/>
        <dbReference type="ChEBI" id="CHEBI:29999"/>
        <dbReference type="ChEBI" id="CHEBI:30616"/>
        <dbReference type="ChEBI" id="CHEBI:83421"/>
        <dbReference type="ChEBI" id="CHEBI:456216"/>
        <dbReference type="EC" id="2.7.11.1"/>
    </reaction>
</comment>
<evidence type="ECO:0000256" key="4">
    <source>
        <dbReference type="ARBA" id="ARBA00022553"/>
    </source>
</evidence>
<feature type="domain" description="Protein kinase" evidence="20">
    <location>
        <begin position="466"/>
        <end position="737"/>
    </location>
</feature>
<evidence type="ECO:0000256" key="1">
    <source>
        <dbReference type="ARBA" id="ARBA00004167"/>
    </source>
</evidence>
<evidence type="ECO:0000256" key="6">
    <source>
        <dbReference type="ARBA" id="ARBA00022679"/>
    </source>
</evidence>
<evidence type="ECO:0000313" key="22">
    <source>
        <dbReference type="Proteomes" id="UP000325577"/>
    </source>
</evidence>
<keyword evidence="9" id="KW-0677">Repeat</keyword>
<name>A0A5J5BCA4_9ASTE</name>
<evidence type="ECO:0000256" key="15">
    <source>
        <dbReference type="ARBA" id="ARBA00023170"/>
    </source>
</evidence>
<keyword evidence="22" id="KW-1185">Reference proteome</keyword>
<evidence type="ECO:0000256" key="13">
    <source>
        <dbReference type="ARBA" id="ARBA00022989"/>
    </source>
</evidence>
<dbReference type="EC" id="2.7.11.1" evidence="2"/>
<dbReference type="EMBL" id="CM018036">
    <property type="protein sequence ID" value="KAA8540318.1"/>
    <property type="molecule type" value="Genomic_DNA"/>
</dbReference>
<dbReference type="InterPro" id="IPR032675">
    <property type="entry name" value="LRR_dom_sf"/>
</dbReference>
<evidence type="ECO:0000256" key="8">
    <source>
        <dbReference type="ARBA" id="ARBA00022729"/>
    </source>
</evidence>
<dbReference type="SUPFAM" id="SSF52058">
    <property type="entry name" value="L domain-like"/>
    <property type="match status" value="1"/>
</dbReference>
<dbReference type="Gene3D" id="2.60.120.430">
    <property type="entry name" value="Galactose-binding lectin"/>
    <property type="match status" value="1"/>
</dbReference>
<gene>
    <name evidence="21" type="ORF">F0562_024763</name>
</gene>
<keyword evidence="13 19" id="KW-1133">Transmembrane helix</keyword>
<evidence type="ECO:0000256" key="16">
    <source>
        <dbReference type="ARBA" id="ARBA00047899"/>
    </source>
</evidence>
<dbReference type="InterPro" id="IPR008271">
    <property type="entry name" value="Ser/Thr_kinase_AS"/>
</dbReference>
<dbReference type="FunFam" id="1.10.510.10:FF:000146">
    <property type="entry name" value="LRR receptor-like serine/threonine-protein kinase IOS1"/>
    <property type="match status" value="1"/>
</dbReference>
<keyword evidence="4" id="KW-0597">Phosphoprotein</keyword>
<proteinExistence type="predicted"/>
<accession>A0A5J5BCA4</accession>
<reference evidence="21 22" key="1">
    <citation type="submission" date="2019-09" db="EMBL/GenBank/DDBJ databases">
        <title>A chromosome-level genome assembly of the Chinese tupelo Nyssa sinensis.</title>
        <authorList>
            <person name="Yang X."/>
            <person name="Kang M."/>
            <person name="Yang Y."/>
            <person name="Xiong H."/>
            <person name="Wang M."/>
            <person name="Zhang Z."/>
            <person name="Wang Z."/>
            <person name="Wu H."/>
            <person name="Ma T."/>
            <person name="Liu J."/>
            <person name="Xi Z."/>
        </authorList>
    </citation>
    <scope>NUCLEOTIDE SEQUENCE [LARGE SCALE GENOMIC DNA]</scope>
    <source>
        <strain evidence="21">J267</strain>
        <tissue evidence="21">Leaf</tissue>
    </source>
</reference>
<dbReference type="FunFam" id="3.30.200.20:FF:000394">
    <property type="entry name" value="Leucine-rich repeat receptor-like protein kinase"/>
    <property type="match status" value="1"/>
</dbReference>
<dbReference type="Gene3D" id="1.10.510.10">
    <property type="entry name" value="Transferase(Phosphotransferase) domain 1"/>
    <property type="match status" value="1"/>
</dbReference>
<keyword evidence="6" id="KW-0808">Transferase</keyword>
<dbReference type="OrthoDB" id="2017114at2759"/>
<evidence type="ECO:0000256" key="11">
    <source>
        <dbReference type="ARBA" id="ARBA00022777"/>
    </source>
</evidence>
<dbReference type="Pfam" id="PF12819">
    <property type="entry name" value="Malectin_like"/>
    <property type="match status" value="1"/>
</dbReference>
<dbReference type="Pfam" id="PF07714">
    <property type="entry name" value="PK_Tyr_Ser-Thr"/>
    <property type="match status" value="1"/>
</dbReference>
<keyword evidence="15" id="KW-0675">Receptor</keyword>
<keyword evidence="10 18" id="KW-0547">Nucleotide-binding</keyword>
<protein>
    <recommendedName>
        <fullName evidence="2">non-specific serine/threonine protein kinase</fullName>
        <ecNumber evidence="2">2.7.11.1</ecNumber>
    </recommendedName>
</protein>
<feature type="transmembrane region" description="Helical" evidence="19">
    <location>
        <begin position="403"/>
        <end position="427"/>
    </location>
</feature>
<evidence type="ECO:0000259" key="20">
    <source>
        <dbReference type="PROSITE" id="PS50011"/>
    </source>
</evidence>
<evidence type="ECO:0000256" key="3">
    <source>
        <dbReference type="ARBA" id="ARBA00022527"/>
    </source>
</evidence>
<evidence type="ECO:0000256" key="19">
    <source>
        <dbReference type="SAM" id="Phobius"/>
    </source>
</evidence>
<dbReference type="Proteomes" id="UP000325577">
    <property type="component" value="Linkage Group LG13"/>
</dbReference>
<dbReference type="PROSITE" id="PS00108">
    <property type="entry name" value="PROTEIN_KINASE_ST"/>
    <property type="match status" value="1"/>
</dbReference>
<evidence type="ECO:0000256" key="5">
    <source>
        <dbReference type="ARBA" id="ARBA00022614"/>
    </source>
</evidence>
<dbReference type="PANTHER" id="PTHR45631">
    <property type="entry name" value="OS07G0107800 PROTEIN-RELATED"/>
    <property type="match status" value="1"/>
</dbReference>
<organism evidence="21 22">
    <name type="scientific">Nyssa sinensis</name>
    <dbReference type="NCBI Taxonomy" id="561372"/>
    <lineage>
        <taxon>Eukaryota</taxon>
        <taxon>Viridiplantae</taxon>
        <taxon>Streptophyta</taxon>
        <taxon>Embryophyta</taxon>
        <taxon>Tracheophyta</taxon>
        <taxon>Spermatophyta</taxon>
        <taxon>Magnoliopsida</taxon>
        <taxon>eudicotyledons</taxon>
        <taxon>Gunneridae</taxon>
        <taxon>Pentapetalae</taxon>
        <taxon>asterids</taxon>
        <taxon>Cornales</taxon>
        <taxon>Nyssaceae</taxon>
        <taxon>Nyssa</taxon>
    </lineage>
</organism>
<dbReference type="InterPro" id="IPR024788">
    <property type="entry name" value="Malectin-like_Carb-bd_dom"/>
</dbReference>
<dbReference type="InterPro" id="IPR001245">
    <property type="entry name" value="Ser-Thr/Tyr_kinase_cat_dom"/>
</dbReference>
<evidence type="ECO:0000256" key="9">
    <source>
        <dbReference type="ARBA" id="ARBA00022737"/>
    </source>
</evidence>
<dbReference type="Gene3D" id="3.80.10.10">
    <property type="entry name" value="Ribonuclease Inhibitor"/>
    <property type="match status" value="1"/>
</dbReference>
<evidence type="ECO:0000256" key="12">
    <source>
        <dbReference type="ARBA" id="ARBA00022840"/>
    </source>
</evidence>
<dbReference type="GO" id="GO:0005524">
    <property type="term" value="F:ATP binding"/>
    <property type="evidence" value="ECO:0007669"/>
    <property type="project" value="UniProtKB-UniRule"/>
</dbReference>
<keyword evidence="3" id="KW-0723">Serine/threonine-protein kinase</keyword>
<dbReference type="GO" id="GO:0004674">
    <property type="term" value="F:protein serine/threonine kinase activity"/>
    <property type="evidence" value="ECO:0007669"/>
    <property type="project" value="UniProtKB-KW"/>
</dbReference>
<keyword evidence="7 19" id="KW-0812">Transmembrane</keyword>
<dbReference type="InterPro" id="IPR017441">
    <property type="entry name" value="Protein_kinase_ATP_BS"/>
</dbReference>
<dbReference type="FunFam" id="3.80.10.10:FF:000129">
    <property type="entry name" value="Leucine-rich repeat receptor-like kinase"/>
    <property type="match status" value="1"/>
</dbReference>
<evidence type="ECO:0000313" key="21">
    <source>
        <dbReference type="EMBL" id="KAA8540318.1"/>
    </source>
</evidence>
<sequence>MFKYGNYDSKNQLPQFDLHIGVDFWDTVTLEDASTKRRKEIIHTPTTDYLHVCLINTGRGIPFISALELRPLHNSTYQTHESESLNFIWRLDLGSRIEGQVRYKDDIYDRIWNPFNFNHTASVTTSFTVKSNSFQLPSIVMSTAMIMKNTSEPLCFYKNDVNLTDKYYIYLHFAELQELQTNQSRIFNINLNGKLWYDEPIVPNYLSTNTIYSTSAATGPEFQLCLVRTNNSTLPPIINALEVFTVKQLLNLQTDDGDVDAIVNIKSMYNLTLNWQGDPCSPEDYKWVNLSCSSDASNQYRIISLNLSTSGLTGEISPSISSLTMLQSLDLSNNNLSGKVPDFLSGLASLRVLNLKGNNFSGSVPTELLERSKTGSLSLSIDEVDQNIHPCQSAPCEKKKNNVVPVVASVAAVCVLFIAMLAILWIIKRKKQVVKKVKTETNRRDGSLELQKKQYFTYSEVLEITNNLQRVVGKGGFGTVYHGYIGDTQVAVKMLSPSSIQGYKEFQAEVNLLMSVHHKNLTALVGYCIEGTHMGIIYEYMANGNLKRHMSDRNPNVLRWEDRVQIAMDVAQGLEYLHHGCKPPIIHRDVKPANILLNAKYQAKLADFGLSRAFPTDSGTSVPTKFAGTAGYLDPEYCTSNRFTEKTDVYSFGIVLLELITNRPPTPEGNGKTGIIQWVKSIITKGDINKIVDPRLQGDFDVNSVWKAVELAMACVSHPSTRRPTMKSVVSDLNGCLATGRTNRNMELQYSIEMIPMNLDTGAIPQAR</sequence>
<dbReference type="PANTHER" id="PTHR45631:SF202">
    <property type="entry name" value="SENESCENCE-INDUCED RECEPTOR-LIKE SERINE_THREONINE-PROTEIN KINASE"/>
    <property type="match status" value="1"/>
</dbReference>
<evidence type="ECO:0000256" key="17">
    <source>
        <dbReference type="ARBA" id="ARBA00048679"/>
    </source>
</evidence>
<dbReference type="AlphaFoldDB" id="A0A5J5BCA4"/>